<name>A0ABX3A4E8_9GAMM</name>
<evidence type="ECO:0000256" key="4">
    <source>
        <dbReference type="ARBA" id="ARBA00022692"/>
    </source>
</evidence>
<dbReference type="SUPFAM" id="SSF103473">
    <property type="entry name" value="MFS general substrate transporter"/>
    <property type="match status" value="1"/>
</dbReference>
<sequence length="201" mass="22326">MNSKKVSLATSGGNALEWYDFSIYDQLAPIIATLFFPSKDLFTSLLLAFSAYFLSFAVRPIGGVILGKIGDRYGRKKVLLYSATMMSICTFCMALLPTYGQIGWLASILFISLRLIQALSISTEFTGSTSYQIERHSKKMSIFRSFSTVDYLSRHLTSSPCGCSAQLRFKPHRASCMGMASAFHDFRGIWSIPNSITLKTS</sequence>
<keyword evidence="4 8" id="KW-0812">Transmembrane</keyword>
<reference evidence="9 10" key="1">
    <citation type="submission" date="2016-08" db="EMBL/GenBank/DDBJ databases">
        <title>Draft genome sequence of Candidatus Piscirickettsia litoralis, from seawater.</title>
        <authorList>
            <person name="Wan X."/>
            <person name="Lee A.J."/>
            <person name="Hou S."/>
            <person name="Donachie S.P."/>
        </authorList>
    </citation>
    <scope>NUCLEOTIDE SEQUENCE [LARGE SCALE GENOMIC DNA]</scope>
    <source>
        <strain evidence="9 10">Y2</strain>
    </source>
</reference>
<keyword evidence="5" id="KW-0769">Symport</keyword>
<dbReference type="InterPro" id="IPR051084">
    <property type="entry name" value="H+-coupled_symporters"/>
</dbReference>
<evidence type="ECO:0000256" key="5">
    <source>
        <dbReference type="ARBA" id="ARBA00022847"/>
    </source>
</evidence>
<accession>A0ABX3A4E8</accession>
<evidence type="ECO:0000256" key="8">
    <source>
        <dbReference type="SAM" id="Phobius"/>
    </source>
</evidence>
<evidence type="ECO:0000313" key="9">
    <source>
        <dbReference type="EMBL" id="ODN43323.1"/>
    </source>
</evidence>
<evidence type="ECO:0000256" key="7">
    <source>
        <dbReference type="ARBA" id="ARBA00023136"/>
    </source>
</evidence>
<comment type="subcellular location">
    <subcellularLocation>
        <location evidence="1">Cell membrane</location>
        <topology evidence="1">Multi-pass membrane protein</topology>
    </subcellularLocation>
</comment>
<feature type="transmembrane region" description="Helical" evidence="8">
    <location>
        <begin position="78"/>
        <end position="96"/>
    </location>
</feature>
<keyword evidence="3" id="KW-1003">Cell membrane</keyword>
<dbReference type="InterPro" id="IPR036259">
    <property type="entry name" value="MFS_trans_sf"/>
</dbReference>
<dbReference type="PANTHER" id="PTHR43528">
    <property type="entry name" value="ALPHA-KETOGLUTARATE PERMEASE"/>
    <property type="match status" value="1"/>
</dbReference>
<evidence type="ECO:0000256" key="1">
    <source>
        <dbReference type="ARBA" id="ARBA00004651"/>
    </source>
</evidence>
<dbReference type="Pfam" id="PF00083">
    <property type="entry name" value="Sugar_tr"/>
    <property type="match status" value="1"/>
</dbReference>
<dbReference type="InterPro" id="IPR005828">
    <property type="entry name" value="MFS_sugar_transport-like"/>
</dbReference>
<proteinExistence type="predicted"/>
<keyword evidence="7 8" id="KW-0472">Membrane</keyword>
<organism evidence="9 10">
    <name type="scientific">Piscirickettsia litoralis</name>
    <dbReference type="NCBI Taxonomy" id="1891921"/>
    <lineage>
        <taxon>Bacteria</taxon>
        <taxon>Pseudomonadati</taxon>
        <taxon>Pseudomonadota</taxon>
        <taxon>Gammaproteobacteria</taxon>
        <taxon>Thiotrichales</taxon>
        <taxon>Piscirickettsiaceae</taxon>
        <taxon>Piscirickettsia</taxon>
    </lineage>
</organism>
<keyword evidence="10" id="KW-1185">Reference proteome</keyword>
<comment type="caution">
    <text evidence="9">The sequence shown here is derived from an EMBL/GenBank/DDBJ whole genome shotgun (WGS) entry which is preliminary data.</text>
</comment>
<evidence type="ECO:0000256" key="3">
    <source>
        <dbReference type="ARBA" id="ARBA00022475"/>
    </source>
</evidence>
<evidence type="ECO:0000256" key="2">
    <source>
        <dbReference type="ARBA" id="ARBA00022448"/>
    </source>
</evidence>
<dbReference type="Gene3D" id="1.20.1250.20">
    <property type="entry name" value="MFS general substrate transporter like domains"/>
    <property type="match status" value="1"/>
</dbReference>
<evidence type="ECO:0000256" key="6">
    <source>
        <dbReference type="ARBA" id="ARBA00022989"/>
    </source>
</evidence>
<keyword evidence="2" id="KW-0813">Transport</keyword>
<dbReference type="PANTHER" id="PTHR43528:SF1">
    <property type="entry name" value="ALPHA-KETOGLUTARATE PERMEASE"/>
    <property type="match status" value="1"/>
</dbReference>
<keyword evidence="6 8" id="KW-1133">Transmembrane helix</keyword>
<feature type="transmembrane region" description="Helical" evidence="8">
    <location>
        <begin position="45"/>
        <end position="66"/>
    </location>
</feature>
<evidence type="ECO:0008006" key="11">
    <source>
        <dbReference type="Google" id="ProtNLM"/>
    </source>
</evidence>
<evidence type="ECO:0000313" key="10">
    <source>
        <dbReference type="Proteomes" id="UP000094329"/>
    </source>
</evidence>
<dbReference type="EMBL" id="MDTU01000001">
    <property type="protein sequence ID" value="ODN43323.1"/>
    <property type="molecule type" value="Genomic_DNA"/>
</dbReference>
<protein>
    <recommendedName>
        <fullName evidence="11">Major facilitator superfamily (MFS) profile domain-containing protein</fullName>
    </recommendedName>
</protein>
<gene>
    <name evidence="9" type="ORF">BGC07_10815</name>
</gene>
<dbReference type="Proteomes" id="UP000094329">
    <property type="component" value="Unassembled WGS sequence"/>
</dbReference>